<keyword evidence="3" id="KW-1185">Reference proteome</keyword>
<name>A0A8J2NYG1_9HEXA</name>
<keyword evidence="1" id="KW-0812">Transmembrane</keyword>
<gene>
    <name evidence="2" type="ORF">AFUS01_LOCUS19799</name>
</gene>
<evidence type="ECO:0000313" key="2">
    <source>
        <dbReference type="EMBL" id="CAG7731193.1"/>
    </source>
</evidence>
<evidence type="ECO:0000256" key="1">
    <source>
        <dbReference type="SAM" id="Phobius"/>
    </source>
</evidence>
<accession>A0A8J2NYG1</accession>
<dbReference type="Proteomes" id="UP000708208">
    <property type="component" value="Unassembled WGS sequence"/>
</dbReference>
<dbReference type="AlphaFoldDB" id="A0A8J2NYG1"/>
<protein>
    <submittedName>
        <fullName evidence="2">Uncharacterized protein</fullName>
    </submittedName>
</protein>
<dbReference type="EMBL" id="CAJVCH010207643">
    <property type="protein sequence ID" value="CAG7731193.1"/>
    <property type="molecule type" value="Genomic_DNA"/>
</dbReference>
<organism evidence="2 3">
    <name type="scientific">Allacma fusca</name>
    <dbReference type="NCBI Taxonomy" id="39272"/>
    <lineage>
        <taxon>Eukaryota</taxon>
        <taxon>Metazoa</taxon>
        <taxon>Ecdysozoa</taxon>
        <taxon>Arthropoda</taxon>
        <taxon>Hexapoda</taxon>
        <taxon>Collembola</taxon>
        <taxon>Symphypleona</taxon>
        <taxon>Sminthuridae</taxon>
        <taxon>Allacma</taxon>
    </lineage>
</organism>
<sequence>PRVHVLFWLHFLPAFFLFLKTLYIVPGNLNYLYYCNLDLVTRPDMTQKVSLEVLVDSLLE</sequence>
<comment type="caution">
    <text evidence="2">The sequence shown here is derived from an EMBL/GenBank/DDBJ whole genome shotgun (WGS) entry which is preliminary data.</text>
</comment>
<proteinExistence type="predicted"/>
<feature type="non-terminal residue" evidence="2">
    <location>
        <position position="60"/>
    </location>
</feature>
<evidence type="ECO:0000313" key="3">
    <source>
        <dbReference type="Proteomes" id="UP000708208"/>
    </source>
</evidence>
<reference evidence="2" key="1">
    <citation type="submission" date="2021-06" db="EMBL/GenBank/DDBJ databases">
        <authorList>
            <person name="Hodson N. C."/>
            <person name="Mongue J. A."/>
            <person name="Jaron S. K."/>
        </authorList>
    </citation>
    <scope>NUCLEOTIDE SEQUENCE</scope>
</reference>
<keyword evidence="1" id="KW-0472">Membrane</keyword>
<feature type="transmembrane region" description="Helical" evidence="1">
    <location>
        <begin position="6"/>
        <end position="25"/>
    </location>
</feature>
<keyword evidence="1" id="KW-1133">Transmembrane helix</keyword>
<feature type="non-terminal residue" evidence="2">
    <location>
        <position position="1"/>
    </location>
</feature>